<dbReference type="EMBL" id="CP026993">
    <property type="protein sequence ID" value="QLH02132.1"/>
    <property type="molecule type" value="Genomic_DNA"/>
</dbReference>
<accession>A0A7D5LYL2</accession>
<evidence type="ECO:0000313" key="1">
    <source>
        <dbReference type="EMBL" id="QLH02132.1"/>
    </source>
</evidence>
<reference evidence="1 2" key="1">
    <citation type="submission" date="2018-02" db="EMBL/GenBank/DDBJ databases">
        <title>Complete genome of Nitrosopumilus cobalaminigenes HCA1.</title>
        <authorList>
            <person name="Qin W."/>
            <person name="Zheng Y."/>
            <person name="Stahl D.A."/>
        </authorList>
    </citation>
    <scope>NUCLEOTIDE SEQUENCE [LARGE SCALE GENOMIC DNA]</scope>
    <source>
        <strain evidence="1 2">HCA1</strain>
    </source>
</reference>
<organism evidence="1 2">
    <name type="scientific">Nitrosopumilus cobalaminigenes</name>
    <dbReference type="NCBI Taxonomy" id="1470066"/>
    <lineage>
        <taxon>Archaea</taxon>
        <taxon>Nitrososphaerota</taxon>
        <taxon>Nitrososphaeria</taxon>
        <taxon>Nitrosopumilales</taxon>
        <taxon>Nitrosopumilaceae</taxon>
        <taxon>Nitrosopumilus</taxon>
    </lineage>
</organism>
<gene>
    <name evidence="1" type="ORF">C5F47_00280</name>
</gene>
<dbReference type="KEGG" id="ncl:C5F47_00280"/>
<keyword evidence="2" id="KW-1185">Reference proteome</keyword>
<dbReference type="AlphaFoldDB" id="A0A7D5LYL2"/>
<sequence>MYKSLTMQLQLAIVIGAIIVGGALTANLAFMDSSDTANSMKSTAGIMGHLTLTATNEDGEIIAYRQTDNVVINAGDDCLIDDTFGVTFSGCTNPDGAFTTVHIGDSQSGSPTETTTALGNIVTSTGGTVGSFVAAATDQGASVTVTADFLNVSASIDEAALMNGAANQDALAIQEFAAISLGENDDLTIEWTVTIDGS</sequence>
<evidence type="ECO:0000313" key="2">
    <source>
        <dbReference type="Proteomes" id="UP000509771"/>
    </source>
</evidence>
<dbReference type="Proteomes" id="UP000509771">
    <property type="component" value="Chromosome"/>
</dbReference>
<name>A0A7D5LYL2_9ARCH</name>
<proteinExistence type="predicted"/>
<protein>
    <submittedName>
        <fullName evidence="1">Uncharacterized protein</fullName>
    </submittedName>
</protein>